<evidence type="ECO:0000313" key="3">
    <source>
        <dbReference type="EMBL" id="CAB4177731.1"/>
    </source>
</evidence>
<dbReference type="EMBL" id="LR797104">
    <property type="protein sequence ID" value="CAB4187248.1"/>
    <property type="molecule type" value="Genomic_DNA"/>
</dbReference>
<organism evidence="3">
    <name type="scientific">uncultured Caudovirales phage</name>
    <dbReference type="NCBI Taxonomy" id="2100421"/>
    <lineage>
        <taxon>Viruses</taxon>
        <taxon>Duplodnaviria</taxon>
        <taxon>Heunggongvirae</taxon>
        <taxon>Uroviricota</taxon>
        <taxon>Caudoviricetes</taxon>
        <taxon>Peduoviridae</taxon>
        <taxon>Maltschvirus</taxon>
        <taxon>Maltschvirus maltsch</taxon>
    </lineage>
</organism>
<protein>
    <submittedName>
        <fullName evidence="3">Uncharacterized protein</fullName>
    </submittedName>
</protein>
<sequence length="72" mass="7933">MPNTVGPDPSWRLVHDAVYYYSWFESGGYTTSIYVIEEFATEAEGVARIAALGLVDINPPEPPPEPPVPLLE</sequence>
<evidence type="ECO:0000313" key="4">
    <source>
        <dbReference type="EMBL" id="CAB4187248.1"/>
    </source>
</evidence>
<gene>
    <name evidence="3" type="ORF">UFOVP1003_40</name>
    <name evidence="4" type="ORF">UFOVP1153_2</name>
    <name evidence="1" type="ORF">UFOVP493_2</name>
    <name evidence="2" type="ORF">UFOVP829_24</name>
</gene>
<reference evidence="3" key="1">
    <citation type="submission" date="2020-05" db="EMBL/GenBank/DDBJ databases">
        <authorList>
            <person name="Chiriac C."/>
            <person name="Salcher M."/>
            <person name="Ghai R."/>
            <person name="Kavagutti S V."/>
        </authorList>
    </citation>
    <scope>NUCLEOTIDE SEQUENCE</scope>
</reference>
<name>A0A6J5Q866_9CAUD</name>
<proteinExistence type="predicted"/>
<dbReference type="EMBL" id="LR796764">
    <property type="protein sequence ID" value="CAB4164300.1"/>
    <property type="molecule type" value="Genomic_DNA"/>
</dbReference>
<dbReference type="EMBL" id="LR796473">
    <property type="protein sequence ID" value="CAB4146719.1"/>
    <property type="molecule type" value="Genomic_DNA"/>
</dbReference>
<evidence type="ECO:0000313" key="2">
    <source>
        <dbReference type="EMBL" id="CAB4164300.1"/>
    </source>
</evidence>
<evidence type="ECO:0000313" key="1">
    <source>
        <dbReference type="EMBL" id="CAB4146719.1"/>
    </source>
</evidence>
<accession>A0A6J5Q866</accession>
<dbReference type="EMBL" id="LR796951">
    <property type="protein sequence ID" value="CAB4177731.1"/>
    <property type="molecule type" value="Genomic_DNA"/>
</dbReference>